<dbReference type="SUPFAM" id="SSF48439">
    <property type="entry name" value="Protein prenylyltransferase"/>
    <property type="match status" value="1"/>
</dbReference>
<evidence type="ECO:0000256" key="1">
    <source>
        <dbReference type="ARBA" id="ARBA00006734"/>
    </source>
</evidence>
<gene>
    <name evidence="5" type="ORF">g.5056</name>
</gene>
<dbReference type="PANTHER" id="PTHR11129:SF3">
    <property type="entry name" value="PROTEIN PRENYLTRANSFERASE ALPHA SUBUNIT REPEAT-CONTAINING PROTEIN 1"/>
    <property type="match status" value="1"/>
</dbReference>
<dbReference type="PANTHER" id="PTHR11129">
    <property type="entry name" value="PROTEIN FARNESYLTRANSFERASE ALPHA SUBUNIT/RAB GERANYLGERANYL TRANSFERASE ALPHA SUBUNIT"/>
    <property type="match status" value="1"/>
</dbReference>
<keyword evidence="3" id="KW-0808">Transferase</keyword>
<name>A0A1B6LML3_9HEMI</name>
<dbReference type="PROSITE" id="PS51147">
    <property type="entry name" value="PFTA"/>
    <property type="match status" value="1"/>
</dbReference>
<dbReference type="GO" id="GO:0005737">
    <property type="term" value="C:cytoplasm"/>
    <property type="evidence" value="ECO:0007669"/>
    <property type="project" value="TreeGrafter"/>
</dbReference>
<evidence type="ECO:0000256" key="4">
    <source>
        <dbReference type="ARBA" id="ARBA00022737"/>
    </source>
</evidence>
<keyword evidence="2" id="KW-0637">Prenyltransferase</keyword>
<evidence type="ECO:0000313" key="5">
    <source>
        <dbReference type="EMBL" id="JAT24972.1"/>
    </source>
</evidence>
<evidence type="ECO:0008006" key="6">
    <source>
        <dbReference type="Google" id="ProtNLM"/>
    </source>
</evidence>
<comment type="similarity">
    <text evidence="1">Belongs to the protein prenyltransferase subunit alpha family.</text>
</comment>
<keyword evidence="4" id="KW-0677">Repeat</keyword>
<accession>A0A1B6LML3</accession>
<dbReference type="GO" id="GO:0008318">
    <property type="term" value="F:protein prenyltransferase activity"/>
    <property type="evidence" value="ECO:0007669"/>
    <property type="project" value="InterPro"/>
</dbReference>
<sequence length="438" mass="51164">QQQQHQEGVVGGDKKSRAGSILIYLKSMDDHAFPAAERIINDIGLAFKRDPQLKEFQMLPVTLNENRSPVHHENHSLGLESWCVPHVYCYAYNLLMDIRQQKRKREDAERINQLLVGALLLNPDVTVLWNMRRELTNLDPQFELHFTSVVLTRKPKSAEVFTYRKWLIKKMLTALPSDLALVTSEIHVCQLAAELYSNNYYAWNHRIWCLNQLPRESGSYISFLIDEWIRTHQWVSSHVSDHSGFQYRQHLLDRFVRLPPGGYNTVRKCTADIERTSAWSLQMFLSPLDSQRDSQLTEITKSILHEALDNRCEKLDSIPLGLILSELFFNTDLVLVFPGHEAIWYHRRFILHVFQECVQSLENYSGKNNCHKDNNGVSLEKAKRMENVSDCLLQRLMRFETVLYSRCKTDKDRQASYAEKHRAWLASIMKINLNLPLR</sequence>
<dbReference type="InterPro" id="IPR002088">
    <property type="entry name" value="Prenyl_trans_a"/>
</dbReference>
<evidence type="ECO:0000256" key="3">
    <source>
        <dbReference type="ARBA" id="ARBA00022679"/>
    </source>
</evidence>
<feature type="non-terminal residue" evidence="5">
    <location>
        <position position="1"/>
    </location>
</feature>
<dbReference type="AlphaFoldDB" id="A0A1B6LML3"/>
<organism evidence="5">
    <name type="scientific">Graphocephala atropunctata</name>
    <dbReference type="NCBI Taxonomy" id="36148"/>
    <lineage>
        <taxon>Eukaryota</taxon>
        <taxon>Metazoa</taxon>
        <taxon>Ecdysozoa</taxon>
        <taxon>Arthropoda</taxon>
        <taxon>Hexapoda</taxon>
        <taxon>Insecta</taxon>
        <taxon>Pterygota</taxon>
        <taxon>Neoptera</taxon>
        <taxon>Paraneoptera</taxon>
        <taxon>Hemiptera</taxon>
        <taxon>Auchenorrhyncha</taxon>
        <taxon>Membracoidea</taxon>
        <taxon>Cicadellidae</taxon>
        <taxon>Cicadellinae</taxon>
        <taxon>Cicadellini</taxon>
        <taxon>Graphocephala</taxon>
    </lineage>
</organism>
<dbReference type="Pfam" id="PF01239">
    <property type="entry name" value="PPTA"/>
    <property type="match status" value="3"/>
</dbReference>
<protein>
    <recommendedName>
        <fullName evidence="6">Protein prenyltransferase alpha subunit repeat-containing protein 1</fullName>
    </recommendedName>
</protein>
<dbReference type="EMBL" id="GEBQ01015005">
    <property type="protein sequence ID" value="JAT24972.1"/>
    <property type="molecule type" value="Transcribed_RNA"/>
</dbReference>
<dbReference type="Gene3D" id="1.25.40.120">
    <property type="entry name" value="Protein prenylyltransferase"/>
    <property type="match status" value="1"/>
</dbReference>
<reference evidence="5" key="1">
    <citation type="submission" date="2015-11" db="EMBL/GenBank/DDBJ databases">
        <title>De novo transcriptome assembly of four potential Pierce s Disease insect vectors from Arizona vineyards.</title>
        <authorList>
            <person name="Tassone E.E."/>
        </authorList>
    </citation>
    <scope>NUCLEOTIDE SEQUENCE</scope>
</reference>
<proteinExistence type="inferred from homology"/>
<evidence type="ECO:0000256" key="2">
    <source>
        <dbReference type="ARBA" id="ARBA00022602"/>
    </source>
</evidence>